<dbReference type="Pfam" id="PF01345">
    <property type="entry name" value="DUF11"/>
    <property type="match status" value="1"/>
</dbReference>
<dbReference type="RefSeq" id="WP_146597368.1">
    <property type="nucleotide sequence ID" value="NZ_SJPT01000015.1"/>
</dbReference>
<dbReference type="Proteomes" id="UP000316304">
    <property type="component" value="Unassembled WGS sequence"/>
</dbReference>
<name>A0A5C6C0U0_9BACT</name>
<protein>
    <submittedName>
        <fullName evidence="3">NPCBM-associated, NEW3 domain of alpha-galactosidase</fullName>
    </submittedName>
</protein>
<feature type="region of interest" description="Disordered" evidence="1">
    <location>
        <begin position="775"/>
        <end position="821"/>
    </location>
</feature>
<evidence type="ECO:0000256" key="1">
    <source>
        <dbReference type="SAM" id="MobiDB-lite"/>
    </source>
</evidence>
<evidence type="ECO:0000259" key="2">
    <source>
        <dbReference type="Pfam" id="PF01345"/>
    </source>
</evidence>
<evidence type="ECO:0000313" key="3">
    <source>
        <dbReference type="EMBL" id="TWU17126.1"/>
    </source>
</evidence>
<proteinExistence type="predicted"/>
<dbReference type="EMBL" id="SJPT01000015">
    <property type="protein sequence ID" value="TWU17126.1"/>
    <property type="molecule type" value="Genomic_DNA"/>
</dbReference>
<dbReference type="InterPro" id="IPR047589">
    <property type="entry name" value="DUF11_rpt"/>
</dbReference>
<accession>A0A5C6C0U0</accession>
<dbReference type="NCBIfam" id="TIGR01451">
    <property type="entry name" value="B_ant_repeat"/>
    <property type="match status" value="1"/>
</dbReference>
<dbReference type="OrthoDB" id="259211at2"/>
<dbReference type="AlphaFoldDB" id="A0A5C6C0U0"/>
<feature type="domain" description="DUF11" evidence="2">
    <location>
        <begin position="830"/>
        <end position="922"/>
    </location>
</feature>
<dbReference type="InterPro" id="IPR013783">
    <property type="entry name" value="Ig-like_fold"/>
</dbReference>
<feature type="compositionally biased region" description="Pro residues" evidence="1">
    <location>
        <begin position="778"/>
        <end position="813"/>
    </location>
</feature>
<dbReference type="Gene3D" id="2.60.40.10">
    <property type="entry name" value="Immunoglobulins"/>
    <property type="match status" value="1"/>
</dbReference>
<organism evidence="3 4">
    <name type="scientific">Novipirellula galeiformis</name>
    <dbReference type="NCBI Taxonomy" id="2528004"/>
    <lineage>
        <taxon>Bacteria</taxon>
        <taxon>Pseudomonadati</taxon>
        <taxon>Planctomycetota</taxon>
        <taxon>Planctomycetia</taxon>
        <taxon>Pirellulales</taxon>
        <taxon>Pirellulaceae</taxon>
        <taxon>Novipirellula</taxon>
    </lineage>
</organism>
<keyword evidence="4" id="KW-1185">Reference proteome</keyword>
<reference evidence="3 4" key="1">
    <citation type="submission" date="2019-02" db="EMBL/GenBank/DDBJ databases">
        <title>Deep-cultivation of Planctomycetes and their phenomic and genomic characterization uncovers novel biology.</title>
        <authorList>
            <person name="Wiegand S."/>
            <person name="Jogler M."/>
            <person name="Boedeker C."/>
            <person name="Pinto D."/>
            <person name="Vollmers J."/>
            <person name="Rivas-Marin E."/>
            <person name="Kohn T."/>
            <person name="Peeters S.H."/>
            <person name="Heuer A."/>
            <person name="Rast P."/>
            <person name="Oberbeckmann S."/>
            <person name="Bunk B."/>
            <person name="Jeske O."/>
            <person name="Meyerdierks A."/>
            <person name="Storesund J.E."/>
            <person name="Kallscheuer N."/>
            <person name="Luecker S."/>
            <person name="Lage O.M."/>
            <person name="Pohl T."/>
            <person name="Merkel B.J."/>
            <person name="Hornburger P."/>
            <person name="Mueller R.-W."/>
            <person name="Bruemmer F."/>
            <person name="Labrenz M."/>
            <person name="Spormann A.M."/>
            <person name="Op Den Camp H."/>
            <person name="Overmann J."/>
            <person name="Amann R."/>
            <person name="Jetten M.S.M."/>
            <person name="Mascher T."/>
            <person name="Medema M.H."/>
            <person name="Devos D.P."/>
            <person name="Kaster A.-K."/>
            <person name="Ovreas L."/>
            <person name="Rohde M."/>
            <person name="Galperin M.Y."/>
            <person name="Jogler C."/>
        </authorList>
    </citation>
    <scope>NUCLEOTIDE SEQUENCE [LARGE SCALE GENOMIC DNA]</scope>
    <source>
        <strain evidence="3 4">Pla52o</strain>
    </source>
</reference>
<evidence type="ECO:0000313" key="4">
    <source>
        <dbReference type="Proteomes" id="UP000316304"/>
    </source>
</evidence>
<dbReference type="PANTHER" id="PTHR34819">
    <property type="entry name" value="LARGE CYSTEINE-RICH PERIPLASMIC PROTEIN OMCB"/>
    <property type="match status" value="1"/>
</dbReference>
<dbReference type="PANTHER" id="PTHR34819:SF5">
    <property type="entry name" value="CONSERVED REPEAT DOMAIN PROTEIN"/>
    <property type="match status" value="1"/>
</dbReference>
<dbReference type="InterPro" id="IPR051172">
    <property type="entry name" value="Chlamydia_OmcB"/>
</dbReference>
<gene>
    <name evidence="3" type="ORF">Pla52o_54640</name>
</gene>
<comment type="caution">
    <text evidence="3">The sequence shown here is derived from an EMBL/GenBank/DDBJ whole genome shotgun (WGS) entry which is preliminary data.</text>
</comment>
<sequence length="941" mass="100402">MNHTQSRSEQPRRRNLPLGRVLFVSALLIFAVASGCSRLRLPAVDPTGSCLFAPLPTTTTLALPGSGGESCLCFNCLRGLGSCIKNPKFVFPTPAFPEPATPPACPPSAAPAAPAGPIAGGLCKGDGTCVPSSPCNGSCQTGPPAVLFGDEITNTRPHCLPDRGKRGCILLSPQKIVAPVGGEVILMSGICGTDGYLQMNETLEWMLTPDSVGTFIQVGDDDPGLMHRLAVKKPRPEKHDPSYARGLTSSKRMLITRGNLDRKDDVQLEKGQTWISISSPSEGTSRVTVLAPESECWDQRKATATIYWIDARWQFPGSQIVPAGTPVSLTTRVTRAEGSLPARGWKVRYEVQQPEIATFAGTNGSSVVEAIVDENGNANAELLPVAGTSGTVTVDMQVIRPGGDSDNMPTMTLGRGQTFVTWSSPQLAIRAGAPSLASFDVPYEVVANVSNPGDQPANNVRVSIEFPPGTRAVSADTFAQVLPNGVVWEIGTIPPKTQLDLFMNVTSQSPVQMTFQARGEAGLFAEDTVRVDVFRPSLAITAQAERERYEAGQEVTFNIDVKNTGDRPLTNVKLKAFGDSYMVHPERRTRELVNELTDGPLQPGETWPTTITFIPTESGRRCVQFEATSDGGQRAVSESCVTVINPVPAAPTLTASVESRDRIATGESFFIRTYLNNSGSTPIQDTRVTLEYDPQLQLLQATEGASEPRAGQNLIQWDVPTIQPGQRAVLEGQFRAMATNPQSRVRVSAVSRDGTSADAEHVFAIVAGAPPATVPSGPIAPPLPPATPAPSIPGGPGQLPPSPDSGPVAPPLPSGSAKSDRVQVEIFGRDNPVRVGEPIRYTLRVTNDSDQNDGEVSVRFNLPPGVTVERVTQRLSPTGGEFEVSAGAIYLADIRSMRPNETVEYDIVMNSNQPQTFELNVESVSRRGPGGTDSVQTEVIQ</sequence>
<dbReference type="InterPro" id="IPR001434">
    <property type="entry name" value="OmcB-like_DUF11"/>
</dbReference>